<protein>
    <submittedName>
        <fullName evidence="1">Uncharacterized protein</fullName>
    </submittedName>
</protein>
<keyword evidence="2" id="KW-1185">Reference proteome</keyword>
<dbReference type="AlphaFoldDB" id="A0AAV7FMD3"/>
<reference evidence="1 2" key="1">
    <citation type="journal article" date="2021" name="Hortic Res">
        <title>Chromosome-scale assembly of the Dendrobium chrysotoxum genome enhances the understanding of orchid evolution.</title>
        <authorList>
            <person name="Zhang Y."/>
            <person name="Zhang G.Q."/>
            <person name="Zhang D."/>
            <person name="Liu X.D."/>
            <person name="Xu X.Y."/>
            <person name="Sun W.H."/>
            <person name="Yu X."/>
            <person name="Zhu X."/>
            <person name="Wang Z.W."/>
            <person name="Zhao X."/>
            <person name="Zhong W.Y."/>
            <person name="Chen H."/>
            <person name="Yin W.L."/>
            <person name="Huang T."/>
            <person name="Niu S.C."/>
            <person name="Liu Z.J."/>
        </authorList>
    </citation>
    <scope>NUCLEOTIDE SEQUENCE [LARGE SCALE GENOMIC DNA]</scope>
    <source>
        <strain evidence="1">Lindl</strain>
    </source>
</reference>
<organism evidence="1 2">
    <name type="scientific">Dendrobium chrysotoxum</name>
    <name type="common">Orchid</name>
    <dbReference type="NCBI Taxonomy" id="161865"/>
    <lineage>
        <taxon>Eukaryota</taxon>
        <taxon>Viridiplantae</taxon>
        <taxon>Streptophyta</taxon>
        <taxon>Embryophyta</taxon>
        <taxon>Tracheophyta</taxon>
        <taxon>Spermatophyta</taxon>
        <taxon>Magnoliopsida</taxon>
        <taxon>Liliopsida</taxon>
        <taxon>Asparagales</taxon>
        <taxon>Orchidaceae</taxon>
        <taxon>Epidendroideae</taxon>
        <taxon>Malaxideae</taxon>
        <taxon>Dendrobiinae</taxon>
        <taxon>Dendrobium</taxon>
    </lineage>
</organism>
<dbReference type="EMBL" id="JAGFBR010000767">
    <property type="protein sequence ID" value="KAH0435503.1"/>
    <property type="molecule type" value="Genomic_DNA"/>
</dbReference>
<proteinExistence type="predicted"/>
<evidence type="ECO:0000313" key="1">
    <source>
        <dbReference type="EMBL" id="KAH0435503.1"/>
    </source>
</evidence>
<accession>A0AAV7FMD3</accession>
<sequence>MIRLINLIDFLIKTTSKRHRQSNKQRRISSIARNSKHQIILLAILKEKETYLGAKAVVVLEKGVMIGKKGVIGGLKAFVVSLELLRLPAGAAVLEPHGHLPRLQPKLLRQLALLLGF</sequence>
<gene>
    <name evidence="1" type="ORF">IEQ34_026584</name>
</gene>
<evidence type="ECO:0000313" key="2">
    <source>
        <dbReference type="Proteomes" id="UP000775213"/>
    </source>
</evidence>
<dbReference type="Proteomes" id="UP000775213">
    <property type="component" value="Unassembled WGS sequence"/>
</dbReference>
<name>A0AAV7FMD3_DENCH</name>
<comment type="caution">
    <text evidence="1">The sequence shown here is derived from an EMBL/GenBank/DDBJ whole genome shotgun (WGS) entry which is preliminary data.</text>
</comment>